<evidence type="ECO:0000256" key="3">
    <source>
        <dbReference type="ARBA" id="ARBA00022801"/>
    </source>
</evidence>
<dbReference type="InterPro" id="IPR051202">
    <property type="entry name" value="Peptidase_C40"/>
</dbReference>
<dbReference type="SUPFAM" id="SSF50044">
    <property type="entry name" value="SH3-domain"/>
    <property type="match status" value="1"/>
</dbReference>
<dbReference type="Proteomes" id="UP000433050">
    <property type="component" value="Unassembled WGS sequence"/>
</dbReference>
<name>A0A5S9N6D1_9HYPH</name>
<evidence type="ECO:0000256" key="1">
    <source>
        <dbReference type="ARBA" id="ARBA00007074"/>
    </source>
</evidence>
<dbReference type="AlphaFoldDB" id="A0A5S9N6D1"/>
<protein>
    <recommendedName>
        <fullName evidence="5">NlpC/P60 domain-containing protein</fullName>
    </recommendedName>
</protein>
<evidence type="ECO:0000256" key="4">
    <source>
        <dbReference type="ARBA" id="ARBA00022807"/>
    </source>
</evidence>
<dbReference type="Pfam" id="PF18348">
    <property type="entry name" value="SH3_16"/>
    <property type="match status" value="1"/>
</dbReference>
<reference evidence="6 7" key="1">
    <citation type="submission" date="2019-12" db="EMBL/GenBank/DDBJ databases">
        <authorList>
            <person name="Reyes-Prieto M."/>
        </authorList>
    </citation>
    <scope>NUCLEOTIDE SEQUENCE [LARGE SCALE GENOMIC DNA]</scope>
    <source>
        <strain evidence="6">HF14-78462</strain>
    </source>
</reference>
<dbReference type="InterPro" id="IPR036028">
    <property type="entry name" value="SH3-like_dom_sf"/>
</dbReference>
<proteinExistence type="inferred from homology"/>
<comment type="similarity">
    <text evidence="1">Belongs to the peptidase C40 family.</text>
</comment>
<keyword evidence="7" id="KW-1185">Reference proteome</keyword>
<dbReference type="PANTHER" id="PTHR47053">
    <property type="entry name" value="MUREIN DD-ENDOPEPTIDASE MEPH-RELATED"/>
    <property type="match status" value="1"/>
</dbReference>
<keyword evidence="3" id="KW-0378">Hydrolase</keyword>
<dbReference type="InterPro" id="IPR038765">
    <property type="entry name" value="Papain-like_cys_pep_sf"/>
</dbReference>
<evidence type="ECO:0000313" key="7">
    <source>
        <dbReference type="Proteomes" id="UP000433050"/>
    </source>
</evidence>
<dbReference type="EMBL" id="CACSAS010000001">
    <property type="protein sequence ID" value="CAA0085426.1"/>
    <property type="molecule type" value="Genomic_DNA"/>
</dbReference>
<organism evidence="6 7">
    <name type="scientific">Starkeya nomas</name>
    <dbReference type="NCBI Taxonomy" id="2666134"/>
    <lineage>
        <taxon>Bacteria</taxon>
        <taxon>Pseudomonadati</taxon>
        <taxon>Pseudomonadota</taxon>
        <taxon>Alphaproteobacteria</taxon>
        <taxon>Hyphomicrobiales</taxon>
        <taxon>Xanthobacteraceae</taxon>
        <taxon>Starkeya</taxon>
    </lineage>
</organism>
<dbReference type="GO" id="GO:0006508">
    <property type="term" value="P:proteolysis"/>
    <property type="evidence" value="ECO:0007669"/>
    <property type="project" value="UniProtKB-KW"/>
</dbReference>
<evidence type="ECO:0000313" key="6">
    <source>
        <dbReference type="EMBL" id="CAA0085426.1"/>
    </source>
</evidence>
<dbReference type="InterPro" id="IPR000064">
    <property type="entry name" value="NLP_P60_dom"/>
</dbReference>
<gene>
    <name evidence="6" type="ORF">STARVERO_00020</name>
</gene>
<evidence type="ECO:0000259" key="5">
    <source>
        <dbReference type="PROSITE" id="PS51935"/>
    </source>
</evidence>
<dbReference type="GO" id="GO:0008234">
    <property type="term" value="F:cysteine-type peptidase activity"/>
    <property type="evidence" value="ECO:0007669"/>
    <property type="project" value="UniProtKB-KW"/>
</dbReference>
<dbReference type="SUPFAM" id="SSF54001">
    <property type="entry name" value="Cysteine proteinases"/>
    <property type="match status" value="1"/>
</dbReference>
<keyword evidence="2" id="KW-0645">Protease</keyword>
<sequence>MTASMNALLTPDLDPRLTPARPDIAALHLRGVVTAERFVAGEPYAVARPSVPVRKEPDPTAPLTTEALSGESVTVYEMTMEGWAWGQLDADGYVGWLPSEALLPAGAPATHRVRALRTPVFPGPSIKLPPVELLSLGSRLAIIGTRERFAVTETGGFVFADHLAALDEPDGDFVEVAARYLGAAYLWGGRSSLGLDCSGLVQVSLAACGIRAPRDTDMQERALGQPVAFSGDVATLERGDLLFWPGHVGIVEDRATLLHATAHFMSVVREPLDAALARIEAGGTPLRSVRRL</sequence>
<accession>A0A5S9N6D1</accession>
<feature type="domain" description="NlpC/P60" evidence="5">
    <location>
        <begin position="167"/>
        <end position="292"/>
    </location>
</feature>
<dbReference type="Gene3D" id="3.90.1720.10">
    <property type="entry name" value="endopeptidase domain like (from Nostoc punctiforme)"/>
    <property type="match status" value="1"/>
</dbReference>
<evidence type="ECO:0000256" key="2">
    <source>
        <dbReference type="ARBA" id="ARBA00022670"/>
    </source>
</evidence>
<dbReference type="Gene3D" id="2.30.30.40">
    <property type="entry name" value="SH3 Domains"/>
    <property type="match status" value="1"/>
</dbReference>
<dbReference type="Pfam" id="PF00877">
    <property type="entry name" value="NLPC_P60"/>
    <property type="match status" value="1"/>
</dbReference>
<dbReference type="PROSITE" id="PS51935">
    <property type="entry name" value="NLPC_P60"/>
    <property type="match status" value="1"/>
</dbReference>
<keyword evidence="4" id="KW-0788">Thiol protease</keyword>
<dbReference type="InterPro" id="IPR041382">
    <property type="entry name" value="SH3_16"/>
</dbReference>
<dbReference type="PANTHER" id="PTHR47053:SF1">
    <property type="entry name" value="MUREIN DD-ENDOPEPTIDASE MEPH-RELATED"/>
    <property type="match status" value="1"/>
</dbReference>